<evidence type="ECO:0000313" key="2">
    <source>
        <dbReference type="Proteomes" id="UP000435357"/>
    </source>
</evidence>
<protein>
    <recommendedName>
        <fullName evidence="3">PEGA domain-containing protein</fullName>
    </recommendedName>
</protein>
<gene>
    <name evidence="1" type="ORF">F3059_02225</name>
</gene>
<name>A0A6N6MAN2_9FLAO</name>
<comment type="caution">
    <text evidence="1">The sequence shown here is derived from an EMBL/GenBank/DDBJ whole genome shotgun (WGS) entry which is preliminary data.</text>
</comment>
<organism evidence="1 2">
    <name type="scientific">Salibacter halophilus</name>
    <dbReference type="NCBI Taxonomy" id="1803916"/>
    <lineage>
        <taxon>Bacteria</taxon>
        <taxon>Pseudomonadati</taxon>
        <taxon>Bacteroidota</taxon>
        <taxon>Flavobacteriia</taxon>
        <taxon>Flavobacteriales</taxon>
        <taxon>Salibacteraceae</taxon>
        <taxon>Salibacter</taxon>
    </lineage>
</organism>
<dbReference type="EMBL" id="WACR01000002">
    <property type="protein sequence ID" value="KAB1065491.1"/>
    <property type="molecule type" value="Genomic_DNA"/>
</dbReference>
<accession>A0A6N6MAN2</accession>
<dbReference type="OrthoDB" id="1494241at2"/>
<dbReference type="AlphaFoldDB" id="A0A6N6MAN2"/>
<evidence type="ECO:0000313" key="1">
    <source>
        <dbReference type="EMBL" id="KAB1065491.1"/>
    </source>
</evidence>
<dbReference type="Proteomes" id="UP000435357">
    <property type="component" value="Unassembled WGS sequence"/>
</dbReference>
<evidence type="ECO:0008006" key="3">
    <source>
        <dbReference type="Google" id="ProtNLM"/>
    </source>
</evidence>
<dbReference type="RefSeq" id="WP_151166315.1">
    <property type="nucleotide sequence ID" value="NZ_WACR01000002.1"/>
</dbReference>
<proteinExistence type="predicted"/>
<sequence>MKKYLLLVFILISTLSYGQRKDWNLGIFAIPSDQYRVKIDGELQKPGYSFLIKPGYHQIQVWSPNYEVYDTAFTYMTGKVIIKIDLKPSTQLKALRKAQYEKGRLHGHAFIGATSAIVLGIAAAINYNEIGDRNLEYVRSSQAVELNIEGYSTEDRDEDESRLQNSRIAQYTMYGLIAGSLTYCTWKLIKARQVEIPELKDDKSFVLDGVGLSPNRMGGMNASIRLKF</sequence>
<keyword evidence="2" id="KW-1185">Reference proteome</keyword>
<reference evidence="1 2" key="1">
    <citation type="submission" date="2019-09" db="EMBL/GenBank/DDBJ databases">
        <title>Genomes of Cryomorphaceae.</title>
        <authorList>
            <person name="Bowman J.P."/>
        </authorList>
    </citation>
    <scope>NUCLEOTIDE SEQUENCE [LARGE SCALE GENOMIC DNA]</scope>
    <source>
        <strain evidence="1 2">KCTC 52047</strain>
    </source>
</reference>